<protein>
    <recommendedName>
        <fullName evidence="4">Reverse transcriptase domain-containing protein</fullName>
    </recommendedName>
</protein>
<gene>
    <name evidence="2" type="ORF">CR513_04721</name>
</gene>
<keyword evidence="3" id="KW-1185">Reference proteome</keyword>
<dbReference type="OrthoDB" id="1429661at2759"/>
<dbReference type="InterPro" id="IPR036397">
    <property type="entry name" value="RNaseH_sf"/>
</dbReference>
<dbReference type="PANTHER" id="PTHR47266">
    <property type="entry name" value="ENDONUCLEASE-RELATED"/>
    <property type="match status" value="1"/>
</dbReference>
<evidence type="ECO:0000313" key="2">
    <source>
        <dbReference type="EMBL" id="RDY10713.1"/>
    </source>
</evidence>
<evidence type="ECO:0000313" key="3">
    <source>
        <dbReference type="Proteomes" id="UP000257109"/>
    </source>
</evidence>
<dbReference type="GO" id="GO:0003676">
    <property type="term" value="F:nucleic acid binding"/>
    <property type="evidence" value="ECO:0007669"/>
    <property type="project" value="InterPro"/>
</dbReference>
<sequence>MDQQLFIDLMMWICGVEFVESFPVFLQGFSRMLPDPIDFLPDGRGSGCWKELLQEHTLHISPDSLLPRCRVDLGRDRSDMDSTEPYLTQSRLSADRRNIKPTNMNRKDWSRHLEAALWSHRTTYRTPLRMSPYRIFFGKACHLHVELEYRAYWAVKKCNMAYDQAGKERKLQLQELEELRLDAYENSRIYKQRVKQFHDRQILRKEFHVGQKVLLFKSRLRLIAGKLRSKWDGPFIITKVLPYGAVELQDELTRSTFQVNGQPHNNSRRSGKHLPSRTGHGGWHALSNTIIKISSIVLLCIEDNASFKCGGVFLRRVTPKARKTIINLNLKEQRSFEIVLGRS</sequence>
<evidence type="ECO:0008006" key="4">
    <source>
        <dbReference type="Google" id="ProtNLM"/>
    </source>
</evidence>
<accession>A0A371I6Q0</accession>
<dbReference type="Gene3D" id="3.30.420.10">
    <property type="entry name" value="Ribonuclease H-like superfamily/Ribonuclease H"/>
    <property type="match status" value="1"/>
</dbReference>
<dbReference type="Proteomes" id="UP000257109">
    <property type="component" value="Unassembled WGS sequence"/>
</dbReference>
<name>A0A371I6Q0_MUCPR</name>
<dbReference type="AlphaFoldDB" id="A0A371I6Q0"/>
<dbReference type="InterPro" id="IPR052160">
    <property type="entry name" value="Gypsy_RT_Integrase-like"/>
</dbReference>
<feature type="non-terminal residue" evidence="2">
    <location>
        <position position="1"/>
    </location>
</feature>
<comment type="caution">
    <text evidence="2">The sequence shown here is derived from an EMBL/GenBank/DDBJ whole genome shotgun (WGS) entry which is preliminary data.</text>
</comment>
<reference evidence="2" key="1">
    <citation type="submission" date="2018-05" db="EMBL/GenBank/DDBJ databases">
        <title>Draft genome of Mucuna pruriens seed.</title>
        <authorList>
            <person name="Nnadi N.E."/>
            <person name="Vos R."/>
            <person name="Hasami M.H."/>
            <person name="Devisetty U.K."/>
            <person name="Aguiy J.C."/>
        </authorList>
    </citation>
    <scope>NUCLEOTIDE SEQUENCE [LARGE SCALE GENOMIC DNA]</scope>
    <source>
        <strain evidence="2">JCA_2017</strain>
    </source>
</reference>
<evidence type="ECO:0000256" key="1">
    <source>
        <dbReference type="SAM" id="MobiDB-lite"/>
    </source>
</evidence>
<proteinExistence type="predicted"/>
<feature type="compositionally biased region" description="Basic residues" evidence="1">
    <location>
        <begin position="266"/>
        <end position="275"/>
    </location>
</feature>
<organism evidence="2 3">
    <name type="scientific">Mucuna pruriens</name>
    <name type="common">Velvet bean</name>
    <name type="synonym">Dolichos pruriens</name>
    <dbReference type="NCBI Taxonomy" id="157652"/>
    <lineage>
        <taxon>Eukaryota</taxon>
        <taxon>Viridiplantae</taxon>
        <taxon>Streptophyta</taxon>
        <taxon>Embryophyta</taxon>
        <taxon>Tracheophyta</taxon>
        <taxon>Spermatophyta</taxon>
        <taxon>Magnoliopsida</taxon>
        <taxon>eudicotyledons</taxon>
        <taxon>Gunneridae</taxon>
        <taxon>Pentapetalae</taxon>
        <taxon>rosids</taxon>
        <taxon>fabids</taxon>
        <taxon>Fabales</taxon>
        <taxon>Fabaceae</taxon>
        <taxon>Papilionoideae</taxon>
        <taxon>50 kb inversion clade</taxon>
        <taxon>NPAAA clade</taxon>
        <taxon>indigoferoid/millettioid clade</taxon>
        <taxon>Phaseoleae</taxon>
        <taxon>Mucuna</taxon>
    </lineage>
</organism>
<dbReference type="EMBL" id="QJKJ01000793">
    <property type="protein sequence ID" value="RDY10713.1"/>
    <property type="molecule type" value="Genomic_DNA"/>
</dbReference>
<feature type="region of interest" description="Disordered" evidence="1">
    <location>
        <begin position="258"/>
        <end position="280"/>
    </location>
</feature>